<gene>
    <name evidence="6" type="ORF">LCGC14_2119490</name>
</gene>
<dbReference type="InterPro" id="IPR013611">
    <property type="entry name" value="Transp-assoc_OB_typ2"/>
</dbReference>
<dbReference type="Pfam" id="PF00005">
    <property type="entry name" value="ABC_tran"/>
    <property type="match status" value="1"/>
</dbReference>
<dbReference type="FunFam" id="3.40.50.300:FF:000425">
    <property type="entry name" value="Probable ABC transporter, ATP-binding subunit"/>
    <property type="match status" value="1"/>
</dbReference>
<feature type="domain" description="ABC transporter" evidence="5">
    <location>
        <begin position="2"/>
        <end position="232"/>
    </location>
</feature>
<name>A0A0F9E4R5_9ZZZZ</name>
<dbReference type="InterPro" id="IPR003593">
    <property type="entry name" value="AAA+_ATPase"/>
</dbReference>
<dbReference type="Gene3D" id="3.40.50.300">
    <property type="entry name" value="P-loop containing nucleotide triphosphate hydrolases"/>
    <property type="match status" value="1"/>
</dbReference>
<keyword evidence="3" id="KW-0067">ATP-binding</keyword>
<organism evidence="6">
    <name type="scientific">marine sediment metagenome</name>
    <dbReference type="NCBI Taxonomy" id="412755"/>
    <lineage>
        <taxon>unclassified sequences</taxon>
        <taxon>metagenomes</taxon>
        <taxon>ecological metagenomes</taxon>
    </lineage>
</organism>
<feature type="region of interest" description="Disordered" evidence="4">
    <location>
        <begin position="341"/>
        <end position="368"/>
    </location>
</feature>
<dbReference type="GO" id="GO:0022857">
    <property type="term" value="F:transmembrane transporter activity"/>
    <property type="evidence" value="ECO:0007669"/>
    <property type="project" value="InterPro"/>
</dbReference>
<dbReference type="InterPro" id="IPR003439">
    <property type="entry name" value="ABC_transporter-like_ATP-bd"/>
</dbReference>
<proteinExistence type="predicted"/>
<dbReference type="AlphaFoldDB" id="A0A0F9E4R5"/>
<dbReference type="SMART" id="SM00382">
    <property type="entry name" value="AAA"/>
    <property type="match status" value="1"/>
</dbReference>
<dbReference type="Gene3D" id="2.40.50.100">
    <property type="match status" value="1"/>
</dbReference>
<feature type="compositionally biased region" description="Polar residues" evidence="4">
    <location>
        <begin position="341"/>
        <end position="358"/>
    </location>
</feature>
<evidence type="ECO:0000256" key="3">
    <source>
        <dbReference type="ARBA" id="ARBA00022840"/>
    </source>
</evidence>
<dbReference type="PANTHER" id="PTHR42781">
    <property type="entry name" value="SPERMIDINE/PUTRESCINE IMPORT ATP-BINDING PROTEIN POTA"/>
    <property type="match status" value="1"/>
</dbReference>
<reference evidence="6" key="1">
    <citation type="journal article" date="2015" name="Nature">
        <title>Complex archaea that bridge the gap between prokaryotes and eukaryotes.</title>
        <authorList>
            <person name="Spang A."/>
            <person name="Saw J.H."/>
            <person name="Jorgensen S.L."/>
            <person name="Zaremba-Niedzwiedzka K."/>
            <person name="Martijn J."/>
            <person name="Lind A.E."/>
            <person name="van Eijk R."/>
            <person name="Schleper C."/>
            <person name="Guy L."/>
            <person name="Ettema T.J."/>
        </authorList>
    </citation>
    <scope>NUCLEOTIDE SEQUENCE</scope>
</reference>
<keyword evidence="1" id="KW-0813">Transport</keyword>
<keyword evidence="2" id="KW-0547">Nucleotide-binding</keyword>
<dbReference type="EMBL" id="LAZR01026363">
    <property type="protein sequence ID" value="KKL68988.1"/>
    <property type="molecule type" value="Genomic_DNA"/>
</dbReference>
<dbReference type="GO" id="GO:0005524">
    <property type="term" value="F:ATP binding"/>
    <property type="evidence" value="ECO:0007669"/>
    <property type="project" value="UniProtKB-KW"/>
</dbReference>
<dbReference type="InterPro" id="IPR017871">
    <property type="entry name" value="ABC_transporter-like_CS"/>
</dbReference>
<dbReference type="GO" id="GO:0043190">
    <property type="term" value="C:ATP-binding cassette (ABC) transporter complex"/>
    <property type="evidence" value="ECO:0007669"/>
    <property type="project" value="InterPro"/>
</dbReference>
<protein>
    <recommendedName>
        <fullName evidence="5">ABC transporter domain-containing protein</fullName>
    </recommendedName>
</protein>
<dbReference type="PROSITE" id="PS00211">
    <property type="entry name" value="ABC_TRANSPORTER_1"/>
    <property type="match status" value="1"/>
</dbReference>
<dbReference type="PANTHER" id="PTHR42781:SF4">
    <property type="entry name" value="SPERMIDINE_PUTRESCINE IMPORT ATP-BINDING PROTEIN POTA"/>
    <property type="match status" value="1"/>
</dbReference>
<dbReference type="InterPro" id="IPR050093">
    <property type="entry name" value="ABC_SmlMolc_Importer"/>
</dbReference>
<dbReference type="SUPFAM" id="SSF50331">
    <property type="entry name" value="MOP-like"/>
    <property type="match status" value="1"/>
</dbReference>
<sequence length="368" mass="40564">MLRLESVTKSYAGRRVVDDLDLLVRVGETAVLIGPSGCGKSTILRLISGLESPTRGDIYIAGERINQLPPKDRGIGFMFQGYALFKHMTVTENIQFGLKLRRVPSSKRKKRVADLISLVGLDGLEARRPSQLSGGQQQRVALARALAPEPRLLLLDEPFGAVDAKVRQKLRVDTKKLQRELKIPTILVTHDQREALELGDRVVVMNHGRFEQIAPPWEIYDNPQTEFVARFIGRTNVFQTVLDENHSILPKGTRLNVMVRPEDVRVSALRDPSERQIPTLVGTITDYSFLGRTIRLEVMLTNGTLCTVALPKVDALNEKLALGGLVSLEIAACHAFLQADGTNSDGPRNQEATSNTDGKTAADMVASS</sequence>
<evidence type="ECO:0000256" key="1">
    <source>
        <dbReference type="ARBA" id="ARBA00022448"/>
    </source>
</evidence>
<dbReference type="SUPFAM" id="SSF52540">
    <property type="entry name" value="P-loop containing nucleoside triphosphate hydrolases"/>
    <property type="match status" value="1"/>
</dbReference>
<dbReference type="InterPro" id="IPR008995">
    <property type="entry name" value="Mo/tungstate-bd_C_term_dom"/>
</dbReference>
<evidence type="ECO:0000256" key="2">
    <source>
        <dbReference type="ARBA" id="ARBA00022741"/>
    </source>
</evidence>
<dbReference type="InterPro" id="IPR027417">
    <property type="entry name" value="P-loop_NTPase"/>
</dbReference>
<accession>A0A0F9E4R5</accession>
<evidence type="ECO:0000259" key="5">
    <source>
        <dbReference type="PROSITE" id="PS50893"/>
    </source>
</evidence>
<dbReference type="Pfam" id="PF08402">
    <property type="entry name" value="TOBE_2"/>
    <property type="match status" value="1"/>
</dbReference>
<comment type="caution">
    <text evidence="6">The sequence shown here is derived from an EMBL/GenBank/DDBJ whole genome shotgun (WGS) entry which is preliminary data.</text>
</comment>
<evidence type="ECO:0000256" key="4">
    <source>
        <dbReference type="SAM" id="MobiDB-lite"/>
    </source>
</evidence>
<dbReference type="GO" id="GO:0016887">
    <property type="term" value="F:ATP hydrolysis activity"/>
    <property type="evidence" value="ECO:0007669"/>
    <property type="project" value="InterPro"/>
</dbReference>
<dbReference type="PROSITE" id="PS50893">
    <property type="entry name" value="ABC_TRANSPORTER_2"/>
    <property type="match status" value="1"/>
</dbReference>
<evidence type="ECO:0000313" key="6">
    <source>
        <dbReference type="EMBL" id="KKL68988.1"/>
    </source>
</evidence>